<feature type="domain" description="Peptidase C39" evidence="16">
    <location>
        <begin position="14"/>
        <end position="133"/>
    </location>
</feature>
<comment type="subcellular location">
    <subcellularLocation>
        <location evidence="1">Cell membrane</location>
        <topology evidence="1">Multi-pass membrane protein</topology>
    </subcellularLocation>
</comment>
<evidence type="ECO:0000256" key="7">
    <source>
        <dbReference type="ARBA" id="ARBA00022840"/>
    </source>
</evidence>
<dbReference type="PROSITE" id="PS50893">
    <property type="entry name" value="ABC_TRANSPORTER_2"/>
    <property type="match status" value="1"/>
</dbReference>
<dbReference type="GO" id="GO:0006508">
    <property type="term" value="P:proteolysis"/>
    <property type="evidence" value="ECO:0007669"/>
    <property type="project" value="InterPro"/>
</dbReference>
<dbReference type="Pfam" id="PF03412">
    <property type="entry name" value="Peptidase_C39"/>
    <property type="match status" value="1"/>
</dbReference>
<keyword evidence="3" id="KW-1003">Cell membrane</keyword>
<dbReference type="OrthoDB" id="8554730at2"/>
<dbReference type="PROSITE" id="PS50929">
    <property type="entry name" value="ABC_TM1F"/>
    <property type="match status" value="1"/>
</dbReference>
<keyword evidence="2" id="KW-0813">Transport</keyword>
<dbReference type="CDD" id="cd18567">
    <property type="entry name" value="ABC_6TM_CvaB_RaxB_like"/>
    <property type="match status" value="1"/>
</dbReference>
<accession>A0A318GXH6</accession>
<dbReference type="InterPro" id="IPR003593">
    <property type="entry name" value="AAA+_ATPase"/>
</dbReference>
<evidence type="ECO:0000256" key="8">
    <source>
        <dbReference type="ARBA" id="ARBA00022989"/>
    </source>
</evidence>
<dbReference type="PANTHER" id="PTHR24221:SF606">
    <property type="entry name" value="COLICIN V SECRETION-PROCESSING ATP-BINDING PROTEIN"/>
    <property type="match status" value="1"/>
</dbReference>
<dbReference type="PANTHER" id="PTHR24221">
    <property type="entry name" value="ATP-BINDING CASSETTE SUB-FAMILY B"/>
    <property type="match status" value="1"/>
</dbReference>
<dbReference type="EMBL" id="QJJS01000013">
    <property type="protein sequence ID" value="PXW94545.1"/>
    <property type="molecule type" value="Genomic_DNA"/>
</dbReference>
<dbReference type="Gene3D" id="1.20.1560.10">
    <property type="entry name" value="ABC transporter type 1, transmembrane domain"/>
    <property type="match status" value="1"/>
</dbReference>
<dbReference type="GO" id="GO:0005524">
    <property type="term" value="F:ATP binding"/>
    <property type="evidence" value="ECO:0007669"/>
    <property type="project" value="UniProtKB-KW"/>
</dbReference>
<feature type="domain" description="ABC transporter" evidence="14">
    <location>
        <begin position="483"/>
        <end position="712"/>
    </location>
</feature>
<dbReference type="InterPro" id="IPR036640">
    <property type="entry name" value="ABC1_TM_sf"/>
</dbReference>
<dbReference type="SUPFAM" id="SSF52540">
    <property type="entry name" value="P-loop containing nucleoside triphosphate hydrolases"/>
    <property type="match status" value="1"/>
</dbReference>
<comment type="function">
    <text evidence="10">Involved in the export of calmodulin-sensitive adenylate cyclase-hemolysin (cyclolysin).</text>
</comment>
<dbReference type="InterPro" id="IPR011527">
    <property type="entry name" value="ABC1_TM_dom"/>
</dbReference>
<feature type="transmembrane region" description="Helical" evidence="13">
    <location>
        <begin position="274"/>
        <end position="297"/>
    </location>
</feature>
<dbReference type="GO" id="GO:0034040">
    <property type="term" value="F:ATPase-coupled lipid transmembrane transporter activity"/>
    <property type="evidence" value="ECO:0007669"/>
    <property type="project" value="TreeGrafter"/>
</dbReference>
<feature type="transmembrane region" description="Helical" evidence="13">
    <location>
        <begin position="303"/>
        <end position="322"/>
    </location>
</feature>
<name>A0A318GXH6_9BURK</name>
<dbReference type="InterPro" id="IPR017871">
    <property type="entry name" value="ABC_transporter-like_CS"/>
</dbReference>
<gene>
    <name evidence="17" type="ORF">C7444_11336</name>
</gene>
<dbReference type="Pfam" id="PF00005">
    <property type="entry name" value="ABC_tran"/>
    <property type="match status" value="1"/>
</dbReference>
<evidence type="ECO:0000259" key="16">
    <source>
        <dbReference type="PROSITE" id="PS50990"/>
    </source>
</evidence>
<sequence length="712" mass="78185">MALAMRAGVPLVLQTEAAECGLACLAMVLGHFGVRTDLVALRQRHQVSMAGVTLGGLIGMAAQEQLGTRALRLEVDELSQLRLPCVLHWDLGHFVVLKSCDARSAVILDPARGERRVGHHELSAHFTGVALELWPAEGFRPRSERTRVSVRQLIGQIRGAPAIAVQLLTMSIALELFGLAHPQFMQWVTDQVLVSRDEPLLTVLALGFVLITVVEQGLALMRSWLLETISASVRLQWRSNVLRHLMHLPVTWFQKRHLGDVMSRFNAIDHIQQVLTTTFVEATLDGVMALFALVLMALYSPKLAAVAVASVLLYVLVQALLFKPLLRAREEEIVREATQSSHVLESLRGVRALKLFGRQAERLAHWQSLLAAELNAGLRVRSIQLLRGLARGLTSGLATIALLWLGAGDVLQGELTLGMLLAFIAYRTQFDTRMTDLVARLMDLRLLRLEAERLADIVLTPTELAEQGIHRLAHLPLGAARQVSFRQLRFRYADQEPFILDGIDLEIPEGQCIAIVGPSGCGKTTLINLLLGDLKPTSGDVLVAGVSLQRLGRTAWRGELAAVMQDDALFAGTMADNICFFDPEPDHALIEQAARLAAIWDDITAMPMGLQTLTGDMGTTLSGGQKQRILLARALYKRPRVLVLDEATSHLDVLREARVNAAIARMGITRIVVAHRPETVAAASRVVALQSGRIVFDGAPAEYLDRLRRTPP</sequence>
<feature type="transmembrane region" description="Helical" evidence="13">
    <location>
        <begin position="200"/>
        <end position="220"/>
    </location>
</feature>
<evidence type="ECO:0000256" key="5">
    <source>
        <dbReference type="ARBA" id="ARBA00022735"/>
    </source>
</evidence>
<keyword evidence="8 13" id="KW-1133">Transmembrane helix</keyword>
<dbReference type="GO" id="GO:0016887">
    <property type="term" value="F:ATP hydrolysis activity"/>
    <property type="evidence" value="ECO:0007669"/>
    <property type="project" value="InterPro"/>
</dbReference>
<evidence type="ECO:0000256" key="2">
    <source>
        <dbReference type="ARBA" id="ARBA00022448"/>
    </source>
</evidence>
<dbReference type="GO" id="GO:0031640">
    <property type="term" value="P:killing of cells of another organism"/>
    <property type="evidence" value="ECO:0007669"/>
    <property type="project" value="UniProtKB-KW"/>
</dbReference>
<feature type="domain" description="ABC transmembrane type-1" evidence="15">
    <location>
        <begin position="167"/>
        <end position="446"/>
    </location>
</feature>
<keyword evidence="9 13" id="KW-0472">Membrane</keyword>
<dbReference type="InterPro" id="IPR027417">
    <property type="entry name" value="P-loop_NTPase"/>
</dbReference>
<evidence type="ECO:0000256" key="10">
    <source>
        <dbReference type="ARBA" id="ARBA00055355"/>
    </source>
</evidence>
<dbReference type="FunFam" id="3.40.50.300:FF:000299">
    <property type="entry name" value="ABC transporter ATP-binding protein/permease"/>
    <property type="match status" value="1"/>
</dbReference>
<evidence type="ECO:0000256" key="4">
    <source>
        <dbReference type="ARBA" id="ARBA00022692"/>
    </source>
</evidence>
<evidence type="ECO:0000313" key="17">
    <source>
        <dbReference type="EMBL" id="PXW94545.1"/>
    </source>
</evidence>
<evidence type="ECO:0000256" key="9">
    <source>
        <dbReference type="ARBA" id="ARBA00023136"/>
    </source>
</evidence>
<dbReference type="PROSITE" id="PS50990">
    <property type="entry name" value="PEPTIDASE_C39"/>
    <property type="match status" value="1"/>
</dbReference>
<keyword evidence="7" id="KW-0067">ATP-binding</keyword>
<dbReference type="GO" id="GO:0008233">
    <property type="term" value="F:peptidase activity"/>
    <property type="evidence" value="ECO:0007669"/>
    <property type="project" value="InterPro"/>
</dbReference>
<dbReference type="InterPro" id="IPR003439">
    <property type="entry name" value="ABC_transporter-like_ATP-bd"/>
</dbReference>
<dbReference type="PROSITE" id="PS00211">
    <property type="entry name" value="ABC_TRANSPORTER_1"/>
    <property type="match status" value="1"/>
</dbReference>
<keyword evidence="4 13" id="KW-0812">Transmembrane</keyword>
<dbReference type="Gene3D" id="3.90.70.10">
    <property type="entry name" value="Cysteine proteinases"/>
    <property type="match status" value="1"/>
</dbReference>
<dbReference type="InterPro" id="IPR039421">
    <property type="entry name" value="Type_1_exporter"/>
</dbReference>
<comment type="caution">
    <text evidence="17">The sequence shown here is derived from an EMBL/GenBank/DDBJ whole genome shotgun (WGS) entry which is preliminary data.</text>
</comment>
<evidence type="ECO:0000256" key="13">
    <source>
        <dbReference type="SAM" id="Phobius"/>
    </source>
</evidence>
<keyword evidence="5" id="KW-0354">Hemolysis</keyword>
<dbReference type="SUPFAM" id="SSF90123">
    <property type="entry name" value="ABC transporter transmembrane region"/>
    <property type="match status" value="1"/>
</dbReference>
<dbReference type="GO" id="GO:0005886">
    <property type="term" value="C:plasma membrane"/>
    <property type="evidence" value="ECO:0007669"/>
    <property type="project" value="UniProtKB-SubCell"/>
</dbReference>
<evidence type="ECO:0000256" key="6">
    <source>
        <dbReference type="ARBA" id="ARBA00022741"/>
    </source>
</evidence>
<evidence type="ECO:0000259" key="15">
    <source>
        <dbReference type="PROSITE" id="PS50929"/>
    </source>
</evidence>
<proteinExistence type="inferred from homology"/>
<keyword evidence="18" id="KW-1185">Reference proteome</keyword>
<keyword evidence="6" id="KW-0547">Nucleotide-binding</keyword>
<protein>
    <recommendedName>
        <fullName evidence="12">Cyclolysin secretion/processing ATP-binding protein CyaB</fullName>
    </recommendedName>
</protein>
<dbReference type="Gene3D" id="3.40.50.300">
    <property type="entry name" value="P-loop containing nucleotide triphosphate hydrolases"/>
    <property type="match status" value="1"/>
</dbReference>
<dbReference type="AlphaFoldDB" id="A0A318GXH6"/>
<evidence type="ECO:0000256" key="1">
    <source>
        <dbReference type="ARBA" id="ARBA00004651"/>
    </source>
</evidence>
<dbReference type="GO" id="GO:0140359">
    <property type="term" value="F:ABC-type transporter activity"/>
    <property type="evidence" value="ECO:0007669"/>
    <property type="project" value="InterPro"/>
</dbReference>
<feature type="transmembrane region" description="Helical" evidence="13">
    <location>
        <begin position="388"/>
        <end position="407"/>
    </location>
</feature>
<evidence type="ECO:0000256" key="11">
    <source>
        <dbReference type="ARBA" id="ARBA00061173"/>
    </source>
</evidence>
<feature type="transmembrane region" description="Helical" evidence="13">
    <location>
        <begin position="159"/>
        <end position="180"/>
    </location>
</feature>
<dbReference type="SMART" id="SM00382">
    <property type="entry name" value="AAA"/>
    <property type="match status" value="1"/>
</dbReference>
<dbReference type="Proteomes" id="UP000247811">
    <property type="component" value="Unassembled WGS sequence"/>
</dbReference>
<dbReference type="InterPro" id="IPR005074">
    <property type="entry name" value="Peptidase_C39"/>
</dbReference>
<reference evidence="17 18" key="1">
    <citation type="submission" date="2018-05" db="EMBL/GenBank/DDBJ databases">
        <title>Genomic Encyclopedia of Type Strains, Phase IV (KMG-IV): sequencing the most valuable type-strain genomes for metagenomic binning, comparative biology and taxonomic classification.</title>
        <authorList>
            <person name="Goeker M."/>
        </authorList>
    </citation>
    <scope>NUCLEOTIDE SEQUENCE [LARGE SCALE GENOMIC DNA]</scope>
    <source>
        <strain evidence="17 18">DSM 566</strain>
    </source>
</reference>
<evidence type="ECO:0000313" key="18">
    <source>
        <dbReference type="Proteomes" id="UP000247811"/>
    </source>
</evidence>
<evidence type="ECO:0000256" key="12">
    <source>
        <dbReference type="ARBA" id="ARBA00072252"/>
    </source>
</evidence>
<dbReference type="Pfam" id="PF00664">
    <property type="entry name" value="ABC_membrane"/>
    <property type="match status" value="1"/>
</dbReference>
<comment type="similarity">
    <text evidence="11">Belongs to the ABC transporter superfamily. Cyclolysin exporter (TC 3.A.1.109.2) family.</text>
</comment>
<organism evidence="17 18">
    <name type="scientific">Sphaerotilus hippei</name>
    <dbReference type="NCBI Taxonomy" id="744406"/>
    <lineage>
        <taxon>Bacteria</taxon>
        <taxon>Pseudomonadati</taxon>
        <taxon>Pseudomonadota</taxon>
        <taxon>Betaproteobacteria</taxon>
        <taxon>Burkholderiales</taxon>
        <taxon>Sphaerotilaceae</taxon>
        <taxon>Sphaerotilus</taxon>
    </lineage>
</organism>
<evidence type="ECO:0000259" key="14">
    <source>
        <dbReference type="PROSITE" id="PS50893"/>
    </source>
</evidence>
<evidence type="ECO:0000256" key="3">
    <source>
        <dbReference type="ARBA" id="ARBA00022475"/>
    </source>
</evidence>
<keyword evidence="5" id="KW-0204">Cytolysis</keyword>